<dbReference type="RefSeq" id="XP_014534566.1">
    <property type="nucleotide sequence ID" value="XM_014679080.1"/>
</dbReference>
<feature type="compositionally biased region" description="Basic and acidic residues" evidence="1">
    <location>
        <begin position="91"/>
        <end position="101"/>
    </location>
</feature>
<reference evidence="2 3" key="1">
    <citation type="submission" date="2020-08" db="EMBL/GenBank/DDBJ databases">
        <title>The completed genome sequence of the pathogenic ascomycete fungus Penicillium digitatum.</title>
        <authorList>
            <person name="Wang M."/>
        </authorList>
    </citation>
    <scope>NUCLEOTIDE SEQUENCE [LARGE SCALE GENOMIC DNA]</scope>
    <source>
        <strain evidence="2 3">PdW03</strain>
    </source>
</reference>
<name>A0A7T7BHL1_PENDI</name>
<feature type="region of interest" description="Disordered" evidence="1">
    <location>
        <begin position="32"/>
        <end position="153"/>
    </location>
</feature>
<dbReference type="Proteomes" id="UP000595662">
    <property type="component" value="Chromosome 1"/>
</dbReference>
<feature type="region of interest" description="Disordered" evidence="1">
    <location>
        <begin position="267"/>
        <end position="312"/>
    </location>
</feature>
<dbReference type="EMBL" id="CP060774">
    <property type="protein sequence ID" value="QQK40057.1"/>
    <property type="molecule type" value="Genomic_DNA"/>
</dbReference>
<sequence>METFDISFLTSLTKQMLAHLKENVPASARITDPTQAQQEKDLFDVNFSGSTATRKRKRGGQSSAKHRRTSSSMETISLESTNPKTSHKRLPNKEPKRDDSVTKSGKSRGMQQATSPSRTQPELSPKASSEPKAAMDSVSTKPTKPLELPDLPPSEFIYPRKLDLGILECLSDERETTHESVSDNPSEQLTEVSTPYTPVLHAVSQYNQRIRSHCGSKCETWLTRQMYDELGDISTRIEKIMHGITVMLEEREARDEFASVGGYSFEAEESPGAFKGGPENPLELSDGDDNALFGRSDERACSGEIGGLSASE</sequence>
<feature type="compositionally biased region" description="Polar residues" evidence="1">
    <location>
        <begin position="70"/>
        <end position="84"/>
    </location>
</feature>
<evidence type="ECO:0000313" key="2">
    <source>
        <dbReference type="EMBL" id="QQK40057.1"/>
    </source>
</evidence>
<proteinExistence type="predicted"/>
<evidence type="ECO:0000256" key="1">
    <source>
        <dbReference type="SAM" id="MobiDB-lite"/>
    </source>
</evidence>
<dbReference type="VEuPathDB" id="FungiDB:PDIP_46890"/>
<dbReference type="KEGG" id="pdp:PDIP_46890"/>
<organism evidence="2 3">
    <name type="scientific">Penicillium digitatum</name>
    <name type="common">Green mold</name>
    <dbReference type="NCBI Taxonomy" id="36651"/>
    <lineage>
        <taxon>Eukaryota</taxon>
        <taxon>Fungi</taxon>
        <taxon>Dikarya</taxon>
        <taxon>Ascomycota</taxon>
        <taxon>Pezizomycotina</taxon>
        <taxon>Eurotiomycetes</taxon>
        <taxon>Eurotiomycetidae</taxon>
        <taxon>Eurotiales</taxon>
        <taxon>Aspergillaceae</taxon>
        <taxon>Penicillium</taxon>
    </lineage>
</organism>
<dbReference type="GeneID" id="26233006"/>
<protein>
    <submittedName>
        <fullName evidence="2">Uncharacterized protein</fullName>
    </submittedName>
</protein>
<gene>
    <name evidence="2" type="ORF">Pdw03_2911</name>
</gene>
<feature type="compositionally biased region" description="Polar residues" evidence="1">
    <location>
        <begin position="109"/>
        <end position="122"/>
    </location>
</feature>
<dbReference type="AlphaFoldDB" id="A0A7T7BHL1"/>
<feature type="compositionally biased region" description="Basic residues" evidence="1">
    <location>
        <begin position="53"/>
        <end position="69"/>
    </location>
</feature>
<evidence type="ECO:0000313" key="3">
    <source>
        <dbReference type="Proteomes" id="UP000595662"/>
    </source>
</evidence>
<accession>A0A7T7BHL1</accession>